<dbReference type="GO" id="GO:0006351">
    <property type="term" value="P:DNA-templated transcription"/>
    <property type="evidence" value="ECO:0007669"/>
    <property type="project" value="InterPro"/>
</dbReference>
<dbReference type="GO" id="GO:0000978">
    <property type="term" value="F:RNA polymerase II cis-regulatory region sequence-specific DNA binding"/>
    <property type="evidence" value="ECO:0007669"/>
    <property type="project" value="TreeGrafter"/>
</dbReference>
<evidence type="ECO:0000256" key="1">
    <source>
        <dbReference type="ARBA" id="ARBA00023015"/>
    </source>
</evidence>
<protein>
    <submittedName>
        <fullName evidence="8">Unnamed protein product</fullName>
    </submittedName>
</protein>
<proteinExistence type="predicted"/>
<gene>
    <name evidence="8" type="ORF">Amon01_000253500</name>
</gene>
<evidence type="ECO:0000256" key="3">
    <source>
        <dbReference type="ARBA" id="ARBA00023163"/>
    </source>
</evidence>
<dbReference type="PANTHER" id="PTHR31069:SF12">
    <property type="entry name" value="TRANSCRIPTION FACTOR DOMAIN-CONTAINING PROTEIN"/>
    <property type="match status" value="1"/>
</dbReference>
<feature type="region of interest" description="Disordered" evidence="5">
    <location>
        <begin position="707"/>
        <end position="727"/>
    </location>
</feature>
<sequence>MYVISALIDNFFAHVYFILPYVDEGTFREEITYVLTTDRRGRAKMVLSHVQNASIISLLLIILRFGYLAVNVKDFSEDPTMIENEGLATMIKSRIVIEEDFVSIAKDLMLSLPGPESVFKKITVRTVQVFLYLKLYNTYSPELNDESTESSIAISILSQYTRIIGGNRDPSIFPNLFTTDVSKNIWRRIYYKILSLDAQNSYQFGSPLIIADEFDVELPKLNEETSKLIDNFNKGLHIDVSGKDLKNIIIEKTINSDIALEYEVTKFLRQSVSMCHSLTGQIKKSEFQTLINNIESFLQNKLPAALELMGLADLQGSMSVEDPIAKIFNIPKVKKLELRMLLSSLLCTLNYLLFLNEDQSNFESCLGYTVKATEHALIMFTIAYDYCVYSCENETLHGHSVKHQRLKKFSDKLDLFLLKRINSEFQKSALWLCSIFLKNYTSSNLKFEIILKEVSNSTDSVAVLNTLNVDLGKYYSNDQFLVVLFHYIKEYYFLCASLKTICFSCWRNSTIIKVFINYFKNSNEEQFRKMLLDPQEITEIQASRDCSKAKTKFSVNQNNEQLEQDNYNNDDELEAKRLEQIMNDLDVMKDLNLPAVDIKDLIYDNEDMLMDALAQDNQEYTKHARAYELLNFSNFKSLDPVDERTTLYNNNIPNNPPWMSKVAGSDLKQDSEGISPTNQRSSSTNGMNSFANSNFVYPTVSTDGSMSSTSTAPQYHTNRRSGVSSFSASSAKTNSFSAVVAGGVSADAHEKGIMHKPFVNPMNAALGLDPNGDGNVGPLSGTTPSPESSGFTPVTSEQLSLQQFVDQIDKDNLFGN</sequence>
<accession>A0A9W6YPW4</accession>
<evidence type="ECO:0000256" key="5">
    <source>
        <dbReference type="SAM" id="MobiDB-lite"/>
    </source>
</evidence>
<dbReference type="GO" id="GO:0000981">
    <property type="term" value="F:DNA-binding transcription factor activity, RNA polymerase II-specific"/>
    <property type="evidence" value="ECO:0007669"/>
    <property type="project" value="TreeGrafter"/>
</dbReference>
<evidence type="ECO:0000256" key="4">
    <source>
        <dbReference type="ARBA" id="ARBA00023242"/>
    </source>
</evidence>
<keyword evidence="6" id="KW-0812">Transmembrane</keyword>
<dbReference type="Proteomes" id="UP001165063">
    <property type="component" value="Unassembled WGS sequence"/>
</dbReference>
<feature type="transmembrane region" description="Helical" evidence="6">
    <location>
        <begin position="53"/>
        <end position="72"/>
    </location>
</feature>
<dbReference type="GO" id="GO:0005634">
    <property type="term" value="C:nucleus"/>
    <property type="evidence" value="ECO:0007669"/>
    <property type="project" value="TreeGrafter"/>
</dbReference>
<dbReference type="AlphaFoldDB" id="A0A9W6YPW4"/>
<dbReference type="EMBL" id="BSXU01000936">
    <property type="protein sequence ID" value="GMG22157.1"/>
    <property type="molecule type" value="Genomic_DNA"/>
</dbReference>
<keyword evidence="6" id="KW-1133">Transmembrane helix</keyword>
<keyword evidence="6" id="KW-0472">Membrane</keyword>
<reference evidence="8" key="1">
    <citation type="submission" date="2023-04" db="EMBL/GenBank/DDBJ databases">
        <title>Ambrosiozyma monospora NBRC 1965.</title>
        <authorList>
            <person name="Ichikawa N."/>
            <person name="Sato H."/>
            <person name="Tonouchi N."/>
        </authorList>
    </citation>
    <scope>NUCLEOTIDE SEQUENCE</scope>
    <source>
        <strain evidence="8">NBRC 1965</strain>
    </source>
</reference>
<dbReference type="GO" id="GO:0045944">
    <property type="term" value="P:positive regulation of transcription by RNA polymerase II"/>
    <property type="evidence" value="ECO:0007669"/>
    <property type="project" value="TreeGrafter"/>
</dbReference>
<feature type="compositionally biased region" description="Polar residues" evidence="5">
    <location>
        <begin position="707"/>
        <end position="716"/>
    </location>
</feature>
<dbReference type="PANTHER" id="PTHR31069">
    <property type="entry name" value="OLEATE-ACTIVATED TRANSCRIPTION FACTOR 1-RELATED"/>
    <property type="match status" value="1"/>
</dbReference>
<evidence type="ECO:0000313" key="9">
    <source>
        <dbReference type="Proteomes" id="UP001165063"/>
    </source>
</evidence>
<evidence type="ECO:0000259" key="7">
    <source>
        <dbReference type="Pfam" id="PF04082"/>
    </source>
</evidence>
<feature type="region of interest" description="Disordered" evidence="5">
    <location>
        <begin position="664"/>
        <end position="688"/>
    </location>
</feature>
<keyword evidence="2" id="KW-0238">DNA-binding</keyword>
<evidence type="ECO:0000313" key="8">
    <source>
        <dbReference type="EMBL" id="GMG22157.1"/>
    </source>
</evidence>
<keyword evidence="3" id="KW-0804">Transcription</keyword>
<feature type="compositionally biased region" description="Polar residues" evidence="5">
    <location>
        <begin position="672"/>
        <end position="688"/>
    </location>
</feature>
<keyword evidence="1" id="KW-0805">Transcription regulation</keyword>
<dbReference type="CDD" id="cd12148">
    <property type="entry name" value="fungal_TF_MHR"/>
    <property type="match status" value="1"/>
</dbReference>
<keyword evidence="9" id="KW-1185">Reference proteome</keyword>
<organism evidence="8 9">
    <name type="scientific">Ambrosiozyma monospora</name>
    <name type="common">Yeast</name>
    <name type="synonym">Endomycopsis monosporus</name>
    <dbReference type="NCBI Taxonomy" id="43982"/>
    <lineage>
        <taxon>Eukaryota</taxon>
        <taxon>Fungi</taxon>
        <taxon>Dikarya</taxon>
        <taxon>Ascomycota</taxon>
        <taxon>Saccharomycotina</taxon>
        <taxon>Pichiomycetes</taxon>
        <taxon>Pichiales</taxon>
        <taxon>Pichiaceae</taxon>
        <taxon>Ambrosiozyma</taxon>
    </lineage>
</organism>
<keyword evidence="4" id="KW-0539">Nucleus</keyword>
<feature type="compositionally biased region" description="Polar residues" evidence="5">
    <location>
        <begin position="780"/>
        <end position="797"/>
    </location>
</feature>
<dbReference type="OrthoDB" id="4159781at2759"/>
<comment type="caution">
    <text evidence="8">The sequence shown here is derived from an EMBL/GenBank/DDBJ whole genome shotgun (WGS) entry which is preliminary data.</text>
</comment>
<dbReference type="InterPro" id="IPR050675">
    <property type="entry name" value="OAF3"/>
</dbReference>
<feature type="domain" description="Xylanolytic transcriptional activator regulatory" evidence="7">
    <location>
        <begin position="8"/>
        <end position="259"/>
    </location>
</feature>
<evidence type="ECO:0000256" key="2">
    <source>
        <dbReference type="ARBA" id="ARBA00023125"/>
    </source>
</evidence>
<dbReference type="Pfam" id="PF04082">
    <property type="entry name" value="Fungal_trans"/>
    <property type="match status" value="1"/>
</dbReference>
<feature type="region of interest" description="Disordered" evidence="5">
    <location>
        <begin position="769"/>
        <end position="797"/>
    </location>
</feature>
<evidence type="ECO:0000256" key="6">
    <source>
        <dbReference type="SAM" id="Phobius"/>
    </source>
</evidence>
<name>A0A9W6YPW4_AMBMO</name>
<dbReference type="InterPro" id="IPR007219">
    <property type="entry name" value="XnlR_reg_dom"/>
</dbReference>
<dbReference type="GO" id="GO:0008270">
    <property type="term" value="F:zinc ion binding"/>
    <property type="evidence" value="ECO:0007669"/>
    <property type="project" value="InterPro"/>
</dbReference>